<dbReference type="InterPro" id="IPR005017">
    <property type="entry name" value="OMPP1/FadL/TodX"/>
</dbReference>
<evidence type="ECO:0000256" key="7">
    <source>
        <dbReference type="ARBA" id="ARBA00023237"/>
    </source>
</evidence>
<comment type="similarity">
    <text evidence="2">Belongs to the OmpP1/FadL family.</text>
</comment>
<keyword evidence="5 8" id="KW-0732">Signal</keyword>
<dbReference type="Pfam" id="PF03349">
    <property type="entry name" value="Toluene_X"/>
    <property type="match status" value="1"/>
</dbReference>
<dbReference type="PANTHER" id="PTHR35093:SF8">
    <property type="entry name" value="OUTER MEMBRANE PROTEIN NMB0088-RELATED"/>
    <property type="match status" value="1"/>
</dbReference>
<dbReference type="EMBL" id="ATBP01000478">
    <property type="protein sequence ID" value="ETR70145.1"/>
    <property type="molecule type" value="Genomic_DNA"/>
</dbReference>
<keyword evidence="4" id="KW-0812">Transmembrane</keyword>
<evidence type="ECO:0000256" key="6">
    <source>
        <dbReference type="ARBA" id="ARBA00023136"/>
    </source>
</evidence>
<dbReference type="PANTHER" id="PTHR35093">
    <property type="entry name" value="OUTER MEMBRANE PROTEIN NMB0088-RELATED"/>
    <property type="match status" value="1"/>
</dbReference>
<evidence type="ECO:0000256" key="1">
    <source>
        <dbReference type="ARBA" id="ARBA00004571"/>
    </source>
</evidence>
<keyword evidence="3" id="KW-1134">Transmembrane beta strand</keyword>
<evidence type="ECO:0000256" key="3">
    <source>
        <dbReference type="ARBA" id="ARBA00022452"/>
    </source>
</evidence>
<accession>A0A1V1P5X7</accession>
<feature type="signal peptide" evidence="8">
    <location>
        <begin position="1"/>
        <end position="20"/>
    </location>
</feature>
<feature type="chain" id="PRO_5010728382" evidence="8">
    <location>
        <begin position="21"/>
        <end position="557"/>
    </location>
</feature>
<evidence type="ECO:0000256" key="2">
    <source>
        <dbReference type="ARBA" id="ARBA00008163"/>
    </source>
</evidence>
<comment type="subcellular location">
    <subcellularLocation>
        <location evidence="1">Cell outer membrane</location>
        <topology evidence="1">Multi-pass membrane protein</topology>
    </subcellularLocation>
</comment>
<comment type="caution">
    <text evidence="9">The sequence shown here is derived from an EMBL/GenBank/DDBJ whole genome shotgun (WGS) entry which is preliminary data.</text>
</comment>
<dbReference type="Gene3D" id="2.40.160.60">
    <property type="entry name" value="Outer membrane protein transport protein (OMPP1/FadL/TodX)"/>
    <property type="match status" value="1"/>
</dbReference>
<gene>
    <name evidence="9" type="ORF">OMM_03449</name>
</gene>
<evidence type="ECO:0000256" key="5">
    <source>
        <dbReference type="ARBA" id="ARBA00022729"/>
    </source>
</evidence>
<dbReference type="GO" id="GO:0015483">
    <property type="term" value="F:long-chain fatty acid transporting porin activity"/>
    <property type="evidence" value="ECO:0007669"/>
    <property type="project" value="TreeGrafter"/>
</dbReference>
<proteinExistence type="inferred from homology"/>
<keyword evidence="6" id="KW-0472">Membrane</keyword>
<keyword evidence="7" id="KW-0998">Cell outer membrane</keyword>
<organism evidence="9 10">
    <name type="scientific">Candidatus Magnetoglobus multicellularis str. Araruama</name>
    <dbReference type="NCBI Taxonomy" id="890399"/>
    <lineage>
        <taxon>Bacteria</taxon>
        <taxon>Pseudomonadati</taxon>
        <taxon>Thermodesulfobacteriota</taxon>
        <taxon>Desulfobacteria</taxon>
        <taxon>Desulfobacterales</taxon>
        <taxon>Desulfobacteraceae</taxon>
        <taxon>Candidatus Magnetoglobus</taxon>
    </lineage>
</organism>
<sequence length="557" mass="62837">MKKQFFGVFIACLLYVPCHAGNIDTFGIGAKATALGGAVAAQADDPFALYYNPAGMSWVPDRKFSMGVQVLIPDLKIENFKVKSSVQEALGEPQDPLIKDPKSFSNDSNALFIPCLGYTMPINDKIHAGFAVYVPWGIELEWDSNPVNNPAAFNAYHSYLIREVFSPGISYRVNDKLSIGMALSLGKSHDGMEKLLYISSDMGHVARQGEGLTRDLLKAVNNMVKGDAPGPDLVTTASEAAAALNASWDSLNDQNRYLAELFTEFSNAGLETPKQIGQSFADTYDGVPGRDHGAKVEVEMFDHFNISYNFGLLYQHSDSIRLGLTYRSQTKEDYQGDMEVIYPDGTVWTTDAHMTYKHPDQIQGGIRYQPHDTFVIEMDMVWTQWSVMERQVLTLNEPLMVHILPGNRFIDSSKVTFDHPRHWIDTIQKRFGMEWNAKKWLTFRLGYFYDPSPVPDETMDFQWPDADKKIYSLGLGLNGSALYLNNRSLGLDKLNIDLTFQYGKSEYKRYLGGESINLNHDYDLTHKEGQQNYYDRHVETSASGTIWGFGFNVNYQF</sequence>
<protein>
    <submittedName>
        <fullName evidence="9">Long-chain fatty acid transport protein</fullName>
    </submittedName>
</protein>
<dbReference type="Proteomes" id="UP000189670">
    <property type="component" value="Unassembled WGS sequence"/>
</dbReference>
<dbReference type="GO" id="GO:0009279">
    <property type="term" value="C:cell outer membrane"/>
    <property type="evidence" value="ECO:0007669"/>
    <property type="project" value="UniProtKB-SubCell"/>
</dbReference>
<evidence type="ECO:0000313" key="10">
    <source>
        <dbReference type="Proteomes" id="UP000189670"/>
    </source>
</evidence>
<dbReference type="SUPFAM" id="SSF56935">
    <property type="entry name" value="Porins"/>
    <property type="match status" value="1"/>
</dbReference>
<name>A0A1V1P5X7_9BACT</name>
<dbReference type="AlphaFoldDB" id="A0A1V1P5X7"/>
<evidence type="ECO:0000256" key="4">
    <source>
        <dbReference type="ARBA" id="ARBA00022692"/>
    </source>
</evidence>
<evidence type="ECO:0000313" key="9">
    <source>
        <dbReference type="EMBL" id="ETR70145.1"/>
    </source>
</evidence>
<reference evidence="10" key="1">
    <citation type="submission" date="2012-11" db="EMBL/GenBank/DDBJ databases">
        <authorList>
            <person name="Lucero-Rivera Y.E."/>
            <person name="Tovar-Ramirez D."/>
        </authorList>
    </citation>
    <scope>NUCLEOTIDE SEQUENCE [LARGE SCALE GENOMIC DNA]</scope>
    <source>
        <strain evidence="10">Araruama</strain>
    </source>
</reference>
<evidence type="ECO:0000256" key="8">
    <source>
        <dbReference type="SAM" id="SignalP"/>
    </source>
</evidence>